<dbReference type="PANTHER" id="PTHR10033">
    <property type="entry name" value="CALSEQUESTRIN"/>
    <property type="match status" value="1"/>
</dbReference>
<evidence type="ECO:0000256" key="4">
    <source>
        <dbReference type="ARBA" id="ARBA00022951"/>
    </source>
</evidence>
<dbReference type="Gene3D" id="3.40.30.10">
    <property type="entry name" value="Glutaredoxin"/>
    <property type="match status" value="3"/>
</dbReference>
<comment type="function">
    <text evidence="6">Calsequestrin is a high-capacity, moderate affinity, calcium-binding protein and thus acts as an internal calcium store in muscle.</text>
</comment>
<dbReference type="Pfam" id="PF01216">
    <property type="entry name" value="Calsequestrin"/>
    <property type="match status" value="1"/>
</dbReference>
<dbReference type="InterPro" id="IPR036249">
    <property type="entry name" value="Thioredoxin-like_sf"/>
</dbReference>
<keyword evidence="9" id="KW-1185">Reference proteome</keyword>
<dbReference type="PANTHER" id="PTHR10033:SF0">
    <property type="entry name" value="CALSEQUESTRIN"/>
    <property type="match status" value="1"/>
</dbReference>
<dbReference type="eggNOG" id="ENOG502QU4Q">
    <property type="taxonomic scope" value="Eukaryota"/>
</dbReference>
<evidence type="ECO:0000256" key="2">
    <source>
        <dbReference type="ARBA" id="ARBA00010987"/>
    </source>
</evidence>
<evidence type="ECO:0000256" key="7">
    <source>
        <dbReference type="SAM" id="SignalP"/>
    </source>
</evidence>
<dbReference type="EMBL" id="DS469903">
    <property type="protein sequence ID" value="EDO31401.1"/>
    <property type="molecule type" value="Genomic_DNA"/>
</dbReference>
<dbReference type="InParanoid" id="A7SY15"/>
<gene>
    <name evidence="8" type="ORF">NEMVEDRAFT_v1g219307</name>
</gene>
<dbReference type="STRING" id="45351.A7SY15"/>
<dbReference type="PhylomeDB" id="A7SY15"/>
<dbReference type="SUPFAM" id="SSF52833">
    <property type="entry name" value="Thioredoxin-like"/>
    <property type="match status" value="3"/>
</dbReference>
<dbReference type="GO" id="GO:0005509">
    <property type="term" value="F:calcium ion binding"/>
    <property type="evidence" value="ECO:0000318"/>
    <property type="project" value="GO_Central"/>
</dbReference>
<dbReference type="FunFam" id="3.40.30.10:FF:000346">
    <property type="entry name" value="Calsequestrin"/>
    <property type="match status" value="1"/>
</dbReference>
<evidence type="ECO:0000256" key="3">
    <source>
        <dbReference type="ARBA" id="ARBA00022837"/>
    </source>
</evidence>
<name>A7SY15_NEMVE</name>
<comment type="similarity">
    <text evidence="2 6">Belongs to the calsequestrin family.</text>
</comment>
<feature type="signal peptide" evidence="7">
    <location>
        <begin position="1"/>
        <end position="24"/>
    </location>
</feature>
<organism evidence="8 9">
    <name type="scientific">Nematostella vectensis</name>
    <name type="common">Starlet sea anemone</name>
    <dbReference type="NCBI Taxonomy" id="45351"/>
    <lineage>
        <taxon>Eukaryota</taxon>
        <taxon>Metazoa</taxon>
        <taxon>Cnidaria</taxon>
        <taxon>Anthozoa</taxon>
        <taxon>Hexacorallia</taxon>
        <taxon>Actiniaria</taxon>
        <taxon>Edwardsiidae</taxon>
        <taxon>Nematostella</taxon>
    </lineage>
</organism>
<proteinExistence type="inferred from homology"/>
<dbReference type="GO" id="GO:0051279">
    <property type="term" value="P:regulation of release of sequestered calcium ion into cytosol"/>
    <property type="evidence" value="ECO:0000318"/>
    <property type="project" value="GO_Central"/>
</dbReference>
<evidence type="ECO:0000256" key="5">
    <source>
        <dbReference type="ARBA" id="ARBA00023179"/>
    </source>
</evidence>
<dbReference type="Proteomes" id="UP000001593">
    <property type="component" value="Unassembled WGS sequence"/>
</dbReference>
<feature type="chain" id="PRO_5002712401" description="Calsequestrin" evidence="7">
    <location>
        <begin position="25"/>
        <end position="372"/>
    </location>
</feature>
<dbReference type="PRINTS" id="PR00312">
    <property type="entry name" value="CALSEQUESTRN"/>
</dbReference>
<dbReference type="AlphaFoldDB" id="A7SY15"/>
<dbReference type="GO" id="GO:0033018">
    <property type="term" value="C:sarcoplasmic reticulum lumen"/>
    <property type="evidence" value="ECO:0000318"/>
    <property type="project" value="GO_Central"/>
</dbReference>
<dbReference type="InterPro" id="IPR001393">
    <property type="entry name" value="Calsequestrin"/>
</dbReference>
<dbReference type="HOGENOM" id="CLU_036303_1_0_1"/>
<keyword evidence="5" id="KW-0514">Muscle protein</keyword>
<evidence type="ECO:0000313" key="8">
    <source>
        <dbReference type="EMBL" id="EDO31401.1"/>
    </source>
</evidence>
<reference evidence="8 9" key="1">
    <citation type="journal article" date="2007" name="Science">
        <title>Sea anemone genome reveals ancestral eumetazoan gene repertoire and genomic organization.</title>
        <authorList>
            <person name="Putnam N.H."/>
            <person name="Srivastava M."/>
            <person name="Hellsten U."/>
            <person name="Dirks B."/>
            <person name="Chapman J."/>
            <person name="Salamov A."/>
            <person name="Terry A."/>
            <person name="Shapiro H."/>
            <person name="Lindquist E."/>
            <person name="Kapitonov V.V."/>
            <person name="Jurka J."/>
            <person name="Genikhovich G."/>
            <person name="Grigoriev I.V."/>
            <person name="Lucas S.M."/>
            <person name="Steele R.E."/>
            <person name="Finnerty J.R."/>
            <person name="Technau U."/>
            <person name="Martindale M.Q."/>
            <person name="Rokhsar D.S."/>
        </authorList>
    </citation>
    <scope>NUCLEOTIDE SEQUENCE [LARGE SCALE GENOMIC DNA]</scope>
    <source>
        <strain evidence="9">CH2 X CH6</strain>
    </source>
</reference>
<evidence type="ECO:0000313" key="9">
    <source>
        <dbReference type="Proteomes" id="UP000001593"/>
    </source>
</evidence>
<dbReference type="OMA" id="WLEMEDE"/>
<evidence type="ECO:0000256" key="1">
    <source>
        <dbReference type="ARBA" id="ARBA00004564"/>
    </source>
</evidence>
<keyword evidence="4" id="KW-0703">Sarcoplasmic reticulum</keyword>
<comment type="subcellular location">
    <subcellularLocation>
        <location evidence="1">Sarcoplasmic reticulum lumen</location>
    </subcellularLocation>
</comment>
<sequence>MKPILSPLAILPVFSMIVINTAEAQDLEDAESRDSKLPHYLRDDGIKRVIDLDRNNFDRTLKQSKMLVLLFYLSSRSHPDSEKLWKSDRQMLEVVARILQPQGVTVAAVNVAEEYELAQKLGVKFSGAISVFHRGKRVEYYGHRSADVLVTFLHKMFDPPVTNIDNKKQRTLLEDAEGTKVVGYFDLENPQFKEFEEAAKNFQPLIPFYVVTDKKPIKEKNINKFVQSNKRQIITKIRLEDIHETWSSKVEGYLVTAFVKPKTIEGAQFFSLVRSLAKAYKSNEKLSFVWVDPDPFPMMRDYWQKSYRIDVSSPAVGVVDPKLNKSTWFKKKGKETKLRHLQEWMKDVLANKTEFLPASTDDEPASTQKQEL</sequence>
<accession>A7SY15</accession>
<evidence type="ECO:0000256" key="6">
    <source>
        <dbReference type="RuleBase" id="RU000648"/>
    </source>
</evidence>
<keyword evidence="7" id="KW-0732">Signal</keyword>
<protein>
    <recommendedName>
        <fullName evidence="6">Calsequestrin</fullName>
    </recommendedName>
</protein>
<keyword evidence="3 6" id="KW-0106">Calcium</keyword>